<keyword evidence="7" id="KW-0739">Sodium transport</keyword>
<gene>
    <name evidence="11" type="primary">SLC13A4</name>
</gene>
<dbReference type="InterPro" id="IPR001898">
    <property type="entry name" value="SLC13A/DASS"/>
</dbReference>
<dbReference type="GO" id="GO:0015370">
    <property type="term" value="F:solute:sodium symporter activity"/>
    <property type="evidence" value="ECO:0007669"/>
    <property type="project" value="UniProtKB-ARBA"/>
</dbReference>
<evidence type="ECO:0000256" key="8">
    <source>
        <dbReference type="SAM" id="MobiDB-lite"/>
    </source>
</evidence>
<keyword evidence="7" id="KW-0813">Transport</keyword>
<evidence type="ECO:0000256" key="4">
    <source>
        <dbReference type="ARBA" id="ARBA00022989"/>
    </source>
</evidence>
<comment type="similarity">
    <text evidence="2">Belongs to the SLC13A/DASS transporter (TC 2.A.47) family. NADC subfamily.</text>
</comment>
<keyword evidence="10" id="KW-1185">Reference proteome</keyword>
<comment type="subcellular location">
    <subcellularLocation>
        <location evidence="1">Membrane</location>
        <topology evidence="1">Multi-pass membrane protein</topology>
    </subcellularLocation>
</comment>
<keyword evidence="7" id="KW-0406">Ion transport</keyword>
<feature type="transmembrane region" description="Helical" evidence="9">
    <location>
        <begin position="81"/>
        <end position="99"/>
    </location>
</feature>
<evidence type="ECO:0000313" key="11">
    <source>
        <dbReference type="RefSeq" id="XP_020853817.1"/>
    </source>
</evidence>
<dbReference type="Proteomes" id="UP000515140">
    <property type="component" value="Unplaced"/>
</dbReference>
<protein>
    <submittedName>
        <fullName evidence="11">Solute carrier family 13 member 4 isoform X2</fullName>
    </submittedName>
</protein>
<feature type="transmembrane region" description="Helical" evidence="9">
    <location>
        <begin position="414"/>
        <end position="431"/>
    </location>
</feature>
<feature type="transmembrane region" description="Helical" evidence="9">
    <location>
        <begin position="506"/>
        <end position="536"/>
    </location>
</feature>
<evidence type="ECO:0000313" key="10">
    <source>
        <dbReference type="Proteomes" id="UP000515140"/>
    </source>
</evidence>
<feature type="region of interest" description="Disordered" evidence="8">
    <location>
        <begin position="167"/>
        <end position="186"/>
    </location>
</feature>
<feature type="transmembrane region" description="Helical" evidence="9">
    <location>
        <begin position="36"/>
        <end position="69"/>
    </location>
</feature>
<accession>A0A6P5L7E3</accession>
<evidence type="ECO:0000256" key="9">
    <source>
        <dbReference type="SAM" id="Phobius"/>
    </source>
</evidence>
<feature type="transmembrane region" description="Helical" evidence="9">
    <location>
        <begin position="308"/>
        <end position="333"/>
    </location>
</feature>
<proteinExistence type="inferred from homology"/>
<feature type="transmembrane region" description="Helical" evidence="9">
    <location>
        <begin position="374"/>
        <end position="393"/>
    </location>
</feature>
<organism evidence="10 11">
    <name type="scientific">Phascolarctos cinereus</name>
    <name type="common">Koala</name>
    <dbReference type="NCBI Taxonomy" id="38626"/>
    <lineage>
        <taxon>Eukaryota</taxon>
        <taxon>Metazoa</taxon>
        <taxon>Chordata</taxon>
        <taxon>Craniata</taxon>
        <taxon>Vertebrata</taxon>
        <taxon>Euteleostomi</taxon>
        <taxon>Mammalia</taxon>
        <taxon>Metatheria</taxon>
        <taxon>Diprotodontia</taxon>
        <taxon>Phascolarctidae</taxon>
        <taxon>Phascolarctos</taxon>
    </lineage>
</organism>
<dbReference type="GO" id="GO:0005886">
    <property type="term" value="C:plasma membrane"/>
    <property type="evidence" value="ECO:0007669"/>
    <property type="project" value="TreeGrafter"/>
</dbReference>
<dbReference type="PANTHER" id="PTHR10283">
    <property type="entry name" value="SOLUTE CARRIER FAMILY 13 MEMBER"/>
    <property type="match status" value="1"/>
</dbReference>
<dbReference type="AlphaFoldDB" id="A0A6P5L7E3"/>
<feature type="transmembrane region" description="Helical" evidence="9">
    <location>
        <begin position="548"/>
        <end position="567"/>
    </location>
</feature>
<evidence type="ECO:0000256" key="5">
    <source>
        <dbReference type="ARBA" id="ARBA00023053"/>
    </source>
</evidence>
<evidence type="ECO:0000256" key="1">
    <source>
        <dbReference type="ARBA" id="ARBA00004141"/>
    </source>
</evidence>
<evidence type="ECO:0000256" key="3">
    <source>
        <dbReference type="ARBA" id="ARBA00022692"/>
    </source>
</evidence>
<feature type="transmembrane region" description="Helical" evidence="9">
    <location>
        <begin position="12"/>
        <end position="29"/>
    </location>
</feature>
<evidence type="ECO:0000256" key="6">
    <source>
        <dbReference type="ARBA" id="ARBA00023136"/>
    </source>
</evidence>
<dbReference type="GeneID" id="110216345"/>
<keyword evidence="6 9" id="KW-0472">Membrane</keyword>
<evidence type="ECO:0000256" key="2">
    <source>
        <dbReference type="ARBA" id="ARBA00006772"/>
    </source>
</evidence>
<evidence type="ECO:0000256" key="7">
    <source>
        <dbReference type="ARBA" id="ARBA00023201"/>
    </source>
</evidence>
<dbReference type="PANTHER" id="PTHR10283:SF63">
    <property type="entry name" value="SOLUTE CARRIER FAMILY 13 MEMBER 4"/>
    <property type="match status" value="1"/>
</dbReference>
<keyword evidence="4 9" id="KW-1133">Transmembrane helix</keyword>
<feature type="transmembrane region" description="Helical" evidence="9">
    <location>
        <begin position="274"/>
        <end position="296"/>
    </location>
</feature>
<keyword evidence="3 9" id="KW-0812">Transmembrane</keyword>
<name>A0A6P5L7E3_PHACI</name>
<feature type="transmembrane region" description="Helical" evidence="9">
    <location>
        <begin position="120"/>
        <end position="138"/>
    </location>
</feature>
<dbReference type="CTD" id="26266"/>
<dbReference type="Pfam" id="PF00939">
    <property type="entry name" value="Na_sulph_symp"/>
    <property type="match status" value="1"/>
</dbReference>
<keyword evidence="5" id="KW-0915">Sodium</keyword>
<reference evidence="11" key="1">
    <citation type="submission" date="2025-08" db="UniProtKB">
        <authorList>
            <consortium name="RefSeq"/>
        </authorList>
    </citation>
    <scope>IDENTIFICATION</scope>
    <source>
        <tissue evidence="11">Spleen</tissue>
    </source>
</reference>
<sequence length="608" mass="67541">MAFLKELLKVKNLLLVIFIPLLLLPLPILHPNSEAACAYVLIVTAVYWVSEAVPLGAAALVPAFLYPLFGVLRSSEVAAEYFKNTTLLLMGVICVAAAVEKWNLHKRIALRMVIMAGAKPGMLLLCFMCCTTLLSMWLSNTSTTAMVMPIVEAVLQELVSAEEEQVMAAPGNSSTEETEPISLGEKNGPPSLELIFVNEDSSTPDFPSLMQGKNLNGVHMITNPIKSVKPQSKRQSSPQERLLVLPPDPRNLELSSKYRSQHDHMVCKCLSLSISYAATIGGLTTIIGTSTSLIFLEHFNNQYPNAEVVNFGTWFLFSFPISLIMLVVSWFWMHWLFLGCNFKETCSLSKKKKTRREELSERRIQAEYEKLGDISYPEMVTGFFFILMTLLWFTREPGFVPGWDSFFEKKGYRTDATVSVLLGFLLFLIPAKKPCFGKKYKDSGENREDAVEMEPIITWKDFQKTMPWEIVILVGGGYALASGSKSSGLSTWIGHQMLSLSTLPPWAVTLLACILVSVVTEFVSNPATITIFLPILCSLSETLHINPLYTLIPVTMCISFAVMLPVGNPPNAIVFSYGHCQIKDMSGLRSVTSLIRPSTCGQTHQTKE</sequence>
<dbReference type="RefSeq" id="XP_020853817.1">
    <property type="nucleotide sequence ID" value="XM_020998158.1"/>
</dbReference>